<name>A0A7R9UA76_9STRA</name>
<evidence type="ECO:0000313" key="2">
    <source>
        <dbReference type="EMBL" id="CAD8259893.1"/>
    </source>
</evidence>
<feature type="region of interest" description="Disordered" evidence="1">
    <location>
        <begin position="53"/>
        <end position="159"/>
    </location>
</feature>
<sequence length="159" mass="15964">MGAGASVPQEGELTLDEVKAIATEAGKEWTEEMEKNFQVNAADGKIAASALASYKEEAAPSDAPADPSSGESNDPVESAPTNDGEAAEAEPTAEEAAESGAAENDEVEGEPAAAEAPTEDPPQQQEPEKPAEDAPPAEEAPASTSAEGGDAADSAPTQD</sequence>
<accession>A0A7R9UA76</accession>
<feature type="compositionally biased region" description="Low complexity" evidence="1">
    <location>
        <begin position="137"/>
        <end position="147"/>
    </location>
</feature>
<feature type="compositionally biased region" description="Low complexity" evidence="1">
    <location>
        <begin position="110"/>
        <end position="125"/>
    </location>
</feature>
<organism evidence="2">
    <name type="scientific">Pinguiococcus pyrenoidosus</name>
    <dbReference type="NCBI Taxonomy" id="172671"/>
    <lineage>
        <taxon>Eukaryota</taxon>
        <taxon>Sar</taxon>
        <taxon>Stramenopiles</taxon>
        <taxon>Ochrophyta</taxon>
        <taxon>Pinguiophyceae</taxon>
        <taxon>Pinguiochrysidales</taxon>
        <taxon>Pinguiochrysidaceae</taxon>
        <taxon>Pinguiococcus</taxon>
    </lineage>
</organism>
<feature type="compositionally biased region" description="Low complexity" evidence="1">
    <location>
        <begin position="60"/>
        <end position="69"/>
    </location>
</feature>
<gene>
    <name evidence="2" type="ORF">PPYR1160_LOCUS9395</name>
</gene>
<feature type="compositionally biased region" description="Acidic residues" evidence="1">
    <location>
        <begin position="85"/>
        <end position="109"/>
    </location>
</feature>
<reference evidence="2" key="1">
    <citation type="submission" date="2021-01" db="EMBL/GenBank/DDBJ databases">
        <authorList>
            <person name="Corre E."/>
            <person name="Pelletier E."/>
            <person name="Niang G."/>
            <person name="Scheremetjew M."/>
            <person name="Finn R."/>
            <person name="Kale V."/>
            <person name="Holt S."/>
            <person name="Cochrane G."/>
            <person name="Meng A."/>
            <person name="Brown T."/>
            <person name="Cohen L."/>
        </authorList>
    </citation>
    <scope>NUCLEOTIDE SEQUENCE</scope>
    <source>
        <strain evidence="2">CCMP2078</strain>
    </source>
</reference>
<dbReference type="EMBL" id="HBEA01012344">
    <property type="protein sequence ID" value="CAD8259893.1"/>
    <property type="molecule type" value="Transcribed_RNA"/>
</dbReference>
<proteinExistence type="predicted"/>
<dbReference type="AlphaFoldDB" id="A0A7R9UA76"/>
<evidence type="ECO:0000256" key="1">
    <source>
        <dbReference type="SAM" id="MobiDB-lite"/>
    </source>
</evidence>
<protein>
    <submittedName>
        <fullName evidence="2">Uncharacterized protein</fullName>
    </submittedName>
</protein>